<evidence type="ECO:0000313" key="10">
    <source>
        <dbReference type="Proteomes" id="UP000287651"/>
    </source>
</evidence>
<keyword evidence="5 8" id="KW-0812">Transmembrane</keyword>
<evidence type="ECO:0000256" key="6">
    <source>
        <dbReference type="ARBA" id="ARBA00022989"/>
    </source>
</evidence>
<dbReference type="Pfam" id="PF01697">
    <property type="entry name" value="Glyco_transf_92"/>
    <property type="match status" value="1"/>
</dbReference>
<reference evidence="9 10" key="1">
    <citation type="journal article" date="2014" name="Agronomy (Basel)">
        <title>A Draft Genome Sequence for Ensete ventricosum, the Drought-Tolerant Tree Against Hunger.</title>
        <authorList>
            <person name="Harrison J."/>
            <person name="Moore K.A."/>
            <person name="Paszkiewicz K."/>
            <person name="Jones T."/>
            <person name="Grant M."/>
            <person name="Ambacheew D."/>
            <person name="Muzemil S."/>
            <person name="Studholme D.J."/>
        </authorList>
    </citation>
    <scope>NUCLEOTIDE SEQUENCE [LARGE SCALE GENOMIC DNA]</scope>
</reference>
<organism evidence="9 10">
    <name type="scientific">Ensete ventricosum</name>
    <name type="common">Abyssinian banana</name>
    <name type="synonym">Musa ensete</name>
    <dbReference type="NCBI Taxonomy" id="4639"/>
    <lineage>
        <taxon>Eukaryota</taxon>
        <taxon>Viridiplantae</taxon>
        <taxon>Streptophyta</taxon>
        <taxon>Embryophyta</taxon>
        <taxon>Tracheophyta</taxon>
        <taxon>Spermatophyta</taxon>
        <taxon>Magnoliopsida</taxon>
        <taxon>Liliopsida</taxon>
        <taxon>Zingiberales</taxon>
        <taxon>Musaceae</taxon>
        <taxon>Ensete</taxon>
    </lineage>
</organism>
<evidence type="ECO:0000256" key="7">
    <source>
        <dbReference type="ARBA" id="ARBA00023136"/>
    </source>
</evidence>
<feature type="transmembrane region" description="Helical" evidence="8">
    <location>
        <begin position="75"/>
        <end position="98"/>
    </location>
</feature>
<protein>
    <recommendedName>
        <fullName evidence="8">Glycosyltransferase family 92 protein</fullName>
        <ecNumber evidence="8">2.4.1.-</ecNumber>
    </recommendedName>
</protein>
<evidence type="ECO:0000256" key="3">
    <source>
        <dbReference type="ARBA" id="ARBA00022676"/>
    </source>
</evidence>
<dbReference type="EC" id="2.4.1.-" evidence="8"/>
<evidence type="ECO:0000256" key="5">
    <source>
        <dbReference type="ARBA" id="ARBA00022692"/>
    </source>
</evidence>
<dbReference type="PANTHER" id="PTHR21461">
    <property type="entry name" value="GLYCOSYLTRANSFERASE FAMILY 92 PROTEIN"/>
    <property type="match status" value="1"/>
</dbReference>
<sequence>MKCVTIRWNVSSNSSCVPLPAYESLLLAPDRRRRFGSGASPWTLPGVLRRSSMKERRRAVRGRAWARGSSASSSWFTLVAFLCCPLFATVFFSTFRIFGGNPVEVGKRIFFSYWFSPEFLSFRPVLQPTWQTSVINAVATDHSFLRRESISATATATAAKRGSNSPSSIRIQEAISLPDQVLLFLQFSSSLPRLDLVCLYYSPSNPTISSSSPIADLRVPANIPSFPTSFIRCPLAPRGFSISLSPDLPLLKPRTWDHLTYAALLDPHTNSTVVFAKGFNLRPARLSDPSRYECVFGWNFAMPKYLLTSPALTAAQEIIRCNTPPSVLLRFRSHSDPNPPLVSVKTKGRGAITLPSVARPETLRLINRKNRYTMCVCTMMRNQARFLPEWIIYHSRIGVERWFIYDNDSDDDIEQVIEALGMSNYDVSRHLWPWVKTQEAGFAHCALRARGYCEWVGFIDVDEFLYLPTNFTLHDVLQNYSSMPWIGELRTACYSFGPSGRKTTPSEGVMVGYTCRLGAPERHKSIVRPEVLNPSLINVVHHFHLKEGMRYVNMEKGLIVINHYKYQVWEVFKEKFYRRVATYVADWQNEENVGSKDRAPGLGTKAVEPSDWSSRFCEVNDTGLRDWVSMAFIDLQTGFLPWQKGRNLI</sequence>
<proteinExistence type="inferred from homology"/>
<keyword evidence="7 8" id="KW-0472">Membrane</keyword>
<comment type="caution">
    <text evidence="9">The sequence shown here is derived from an EMBL/GenBank/DDBJ whole genome shotgun (WGS) entry which is preliminary data.</text>
</comment>
<evidence type="ECO:0000256" key="8">
    <source>
        <dbReference type="RuleBase" id="RU366017"/>
    </source>
</evidence>
<evidence type="ECO:0000313" key="9">
    <source>
        <dbReference type="EMBL" id="RRT54047.1"/>
    </source>
</evidence>
<comment type="similarity">
    <text evidence="2 8">Belongs to the glycosyltransferase 92 family.</text>
</comment>
<gene>
    <name evidence="9" type="ORF">B296_00031825</name>
</gene>
<dbReference type="PANTHER" id="PTHR21461:SF55">
    <property type="entry name" value="GLYCOSYLTRANSFERASE FAMILY 92 PROTEIN"/>
    <property type="match status" value="1"/>
</dbReference>
<evidence type="ECO:0000256" key="1">
    <source>
        <dbReference type="ARBA" id="ARBA00004167"/>
    </source>
</evidence>
<evidence type="ECO:0000256" key="2">
    <source>
        <dbReference type="ARBA" id="ARBA00007647"/>
    </source>
</evidence>
<dbReference type="EMBL" id="AMZH03010807">
    <property type="protein sequence ID" value="RRT54047.1"/>
    <property type="molecule type" value="Genomic_DNA"/>
</dbReference>
<dbReference type="Proteomes" id="UP000287651">
    <property type="component" value="Unassembled WGS sequence"/>
</dbReference>
<comment type="subcellular location">
    <subcellularLocation>
        <location evidence="1">Membrane</location>
        <topology evidence="1">Single-pass membrane protein</topology>
    </subcellularLocation>
</comment>
<dbReference type="InterPro" id="IPR008166">
    <property type="entry name" value="Glyco_transf_92"/>
</dbReference>
<keyword evidence="6 8" id="KW-1133">Transmembrane helix</keyword>
<dbReference type="GO" id="GO:0016020">
    <property type="term" value="C:membrane"/>
    <property type="evidence" value="ECO:0007669"/>
    <property type="project" value="UniProtKB-SubCell"/>
</dbReference>
<evidence type="ECO:0000256" key="4">
    <source>
        <dbReference type="ARBA" id="ARBA00022679"/>
    </source>
</evidence>
<keyword evidence="3 8" id="KW-0328">Glycosyltransferase</keyword>
<dbReference type="GO" id="GO:0005737">
    <property type="term" value="C:cytoplasm"/>
    <property type="evidence" value="ECO:0007669"/>
    <property type="project" value="TreeGrafter"/>
</dbReference>
<name>A0A426YQP5_ENSVE</name>
<keyword evidence="4 8" id="KW-0808">Transferase</keyword>
<dbReference type="GO" id="GO:0016757">
    <property type="term" value="F:glycosyltransferase activity"/>
    <property type="evidence" value="ECO:0007669"/>
    <property type="project" value="UniProtKB-UniRule"/>
</dbReference>
<dbReference type="AlphaFoldDB" id="A0A426YQP5"/>
<accession>A0A426YQP5</accession>